<reference evidence="3 4" key="1">
    <citation type="submission" date="2022-01" db="EMBL/GenBank/DDBJ databases">
        <title>Whole genome-based taxonomy of the Shewanellaceae.</title>
        <authorList>
            <person name="Martin-Rodriguez A.J."/>
        </authorList>
    </citation>
    <scope>NUCLEOTIDE SEQUENCE [LARGE SCALE GENOMIC DNA]</scope>
    <source>
        <strain evidence="3 4">DSM 17177</strain>
    </source>
</reference>
<dbReference type="RefSeq" id="WP_248938342.1">
    <property type="nucleotide sequence ID" value="NZ_JAKIKS010000002.1"/>
</dbReference>
<evidence type="ECO:0000313" key="4">
    <source>
        <dbReference type="Proteomes" id="UP001203423"/>
    </source>
</evidence>
<gene>
    <name evidence="3" type="primary">pilV</name>
    <name evidence="3" type="ORF">L2764_00800</name>
</gene>
<feature type="domain" description="Type IV pilin Tt1218-like" evidence="2">
    <location>
        <begin position="36"/>
        <end position="102"/>
    </location>
</feature>
<accession>A0ABT0L5T9</accession>
<dbReference type="NCBIfam" id="TIGR02523">
    <property type="entry name" value="type_IV_pilV"/>
    <property type="match status" value="1"/>
</dbReference>
<protein>
    <submittedName>
        <fullName evidence="3">Type IV pilus modification protein PilV</fullName>
    </submittedName>
</protein>
<dbReference type="NCBIfam" id="TIGR02532">
    <property type="entry name" value="IV_pilin_GFxxxE"/>
    <property type="match status" value="1"/>
</dbReference>
<feature type="transmembrane region" description="Helical" evidence="1">
    <location>
        <begin position="7"/>
        <end position="34"/>
    </location>
</feature>
<dbReference type="InterPro" id="IPR012902">
    <property type="entry name" value="N_methyl_site"/>
</dbReference>
<dbReference type="Proteomes" id="UP001203423">
    <property type="component" value="Unassembled WGS sequence"/>
</dbReference>
<keyword evidence="1" id="KW-0472">Membrane</keyword>
<dbReference type="InterPro" id="IPR013362">
    <property type="entry name" value="Pilus_4_PilV"/>
</dbReference>
<dbReference type="Pfam" id="PF22150">
    <property type="entry name" value="Tt1218-like"/>
    <property type="match status" value="1"/>
</dbReference>
<keyword evidence="1" id="KW-0812">Transmembrane</keyword>
<evidence type="ECO:0000313" key="3">
    <source>
        <dbReference type="EMBL" id="MCL1123052.1"/>
    </source>
</evidence>
<comment type="caution">
    <text evidence="3">The sequence shown here is derived from an EMBL/GenBank/DDBJ whole genome shotgun (WGS) entry which is preliminary data.</text>
</comment>
<evidence type="ECO:0000256" key="1">
    <source>
        <dbReference type="SAM" id="Phobius"/>
    </source>
</evidence>
<organism evidence="3 4">
    <name type="scientific">Shewanella surugensis</name>
    <dbReference type="NCBI Taxonomy" id="212020"/>
    <lineage>
        <taxon>Bacteria</taxon>
        <taxon>Pseudomonadati</taxon>
        <taxon>Pseudomonadota</taxon>
        <taxon>Gammaproteobacteria</taxon>
        <taxon>Alteromonadales</taxon>
        <taxon>Shewanellaceae</taxon>
        <taxon>Shewanella</taxon>
    </lineage>
</organism>
<evidence type="ECO:0000259" key="2">
    <source>
        <dbReference type="Pfam" id="PF22150"/>
    </source>
</evidence>
<dbReference type="EMBL" id="JAKIKS010000002">
    <property type="protein sequence ID" value="MCL1123052.1"/>
    <property type="molecule type" value="Genomic_DNA"/>
</dbReference>
<dbReference type="Pfam" id="PF07963">
    <property type="entry name" value="N_methyl"/>
    <property type="match status" value="1"/>
</dbReference>
<dbReference type="InterPro" id="IPR054402">
    <property type="entry name" value="Tt1218-like_dom"/>
</dbReference>
<sequence length="183" mass="19861">MKKWQQGFTLIEVLVALVILVVGLIGIFNLHLIAKRSSFESFQQTQAALLASDMINRMKLNPTQIAAYNGTYNSAPTSSEPACDLANSASPMCTPAQTLAWDRYQWQLLMSGGYELQGENSVGGLDSAVGCIQANGNGDVLIVMTWRGINSMSDGAAKYDDFVQACGTSSVRRRVYVINTLII</sequence>
<keyword evidence="1" id="KW-1133">Transmembrane helix</keyword>
<name>A0ABT0L5T9_9GAMM</name>
<proteinExistence type="predicted"/>
<keyword evidence="4" id="KW-1185">Reference proteome</keyword>